<protein>
    <recommendedName>
        <fullName evidence="1">Reverse transcriptase zinc-binding domain-containing protein</fullName>
    </recommendedName>
</protein>
<sequence length="181" mass="20969">MGSREHGQWLWEFRWKSELSMAEFDLLQDLLHVVTQSPLLGMEDSWVWTLDPTGSYLVKSAYLAITSVEAAPAQNSLLTRVWKSWAPSKVIVFSWQLLQDRVSTRQNLLRRRVFREASLSLCALCGDFVESVDHLITCDCISKFWYNIARWLGFELVSLNSISSLFEWFLGLGVGRKYRLD</sequence>
<dbReference type="EMBL" id="DF973317">
    <property type="protein sequence ID" value="GAU25672.1"/>
    <property type="molecule type" value="Genomic_DNA"/>
</dbReference>
<evidence type="ECO:0000259" key="1">
    <source>
        <dbReference type="Pfam" id="PF13966"/>
    </source>
</evidence>
<evidence type="ECO:0000313" key="3">
    <source>
        <dbReference type="Proteomes" id="UP000242715"/>
    </source>
</evidence>
<keyword evidence="3" id="KW-1185">Reference proteome</keyword>
<gene>
    <name evidence="2" type="ORF">TSUD_265990</name>
</gene>
<accession>A0A2Z6MK89</accession>
<dbReference type="PANTHER" id="PTHR36617:SF15">
    <property type="entry name" value="REVERSE TRANSCRIPTASE ZINC-BINDING DOMAIN-CONTAINING PROTEIN"/>
    <property type="match status" value="1"/>
</dbReference>
<feature type="domain" description="Reverse transcriptase zinc-binding" evidence="1">
    <location>
        <begin position="56"/>
        <end position="145"/>
    </location>
</feature>
<reference evidence="3" key="1">
    <citation type="journal article" date="2017" name="Front. Plant Sci.">
        <title>Climate Clever Clovers: New Paradigm to Reduce the Environmental Footprint of Ruminants by Breeding Low Methanogenic Forages Utilizing Haplotype Variation.</title>
        <authorList>
            <person name="Kaur P."/>
            <person name="Appels R."/>
            <person name="Bayer P.E."/>
            <person name="Keeble-Gagnere G."/>
            <person name="Wang J."/>
            <person name="Hirakawa H."/>
            <person name="Shirasawa K."/>
            <person name="Vercoe P."/>
            <person name="Stefanova K."/>
            <person name="Durmic Z."/>
            <person name="Nichols P."/>
            <person name="Revell C."/>
            <person name="Isobe S.N."/>
            <person name="Edwards D."/>
            <person name="Erskine W."/>
        </authorList>
    </citation>
    <scope>NUCLEOTIDE SEQUENCE [LARGE SCALE GENOMIC DNA]</scope>
    <source>
        <strain evidence="3">cv. Daliak</strain>
    </source>
</reference>
<dbReference type="PANTHER" id="PTHR36617">
    <property type="entry name" value="PROTEIN, PUTATIVE-RELATED"/>
    <property type="match status" value="1"/>
</dbReference>
<dbReference type="OrthoDB" id="1436790at2759"/>
<proteinExistence type="predicted"/>
<dbReference type="Pfam" id="PF13966">
    <property type="entry name" value="zf-RVT"/>
    <property type="match status" value="1"/>
</dbReference>
<dbReference type="AlphaFoldDB" id="A0A2Z6MK89"/>
<dbReference type="Proteomes" id="UP000242715">
    <property type="component" value="Unassembled WGS sequence"/>
</dbReference>
<evidence type="ECO:0000313" key="2">
    <source>
        <dbReference type="EMBL" id="GAU25672.1"/>
    </source>
</evidence>
<name>A0A2Z6MK89_TRISU</name>
<dbReference type="InterPro" id="IPR026960">
    <property type="entry name" value="RVT-Znf"/>
</dbReference>
<organism evidence="2 3">
    <name type="scientific">Trifolium subterraneum</name>
    <name type="common">Subterranean clover</name>
    <dbReference type="NCBI Taxonomy" id="3900"/>
    <lineage>
        <taxon>Eukaryota</taxon>
        <taxon>Viridiplantae</taxon>
        <taxon>Streptophyta</taxon>
        <taxon>Embryophyta</taxon>
        <taxon>Tracheophyta</taxon>
        <taxon>Spermatophyta</taxon>
        <taxon>Magnoliopsida</taxon>
        <taxon>eudicotyledons</taxon>
        <taxon>Gunneridae</taxon>
        <taxon>Pentapetalae</taxon>
        <taxon>rosids</taxon>
        <taxon>fabids</taxon>
        <taxon>Fabales</taxon>
        <taxon>Fabaceae</taxon>
        <taxon>Papilionoideae</taxon>
        <taxon>50 kb inversion clade</taxon>
        <taxon>NPAAA clade</taxon>
        <taxon>Hologalegina</taxon>
        <taxon>IRL clade</taxon>
        <taxon>Trifolieae</taxon>
        <taxon>Trifolium</taxon>
    </lineage>
</organism>